<gene>
    <name evidence="2" type="primary">LOC107787205</name>
</gene>
<proteinExistence type="predicted"/>
<dbReference type="AlphaFoldDB" id="A0A1S3ZID7"/>
<evidence type="ECO:0000259" key="1">
    <source>
        <dbReference type="Pfam" id="PF10536"/>
    </source>
</evidence>
<evidence type="ECO:0000313" key="2">
    <source>
        <dbReference type="RefSeq" id="XP_016464225.1"/>
    </source>
</evidence>
<feature type="domain" description="Aminotransferase-like plant mobile" evidence="1">
    <location>
        <begin position="2"/>
        <end position="170"/>
    </location>
</feature>
<dbReference type="InterPro" id="IPR019557">
    <property type="entry name" value="AminoTfrase-like_pln_mobile"/>
</dbReference>
<accession>A0A1S3ZID7</accession>
<protein>
    <submittedName>
        <fullName evidence="2">Serine/threonine-protein phosphatase 7 long form homolog</fullName>
    </submittedName>
</protein>
<reference evidence="2" key="1">
    <citation type="submission" date="2025-08" db="UniProtKB">
        <authorList>
            <consortium name="RefSeq"/>
        </authorList>
    </citation>
    <scope>IDENTIFICATION</scope>
</reference>
<dbReference type="PANTHER" id="PTHR46033">
    <property type="entry name" value="PROTEIN MAIN-LIKE 2"/>
    <property type="match status" value="1"/>
</dbReference>
<dbReference type="OrthoDB" id="1433768at2759"/>
<dbReference type="RefSeq" id="XP_016464225.1">
    <property type="nucleotide sequence ID" value="XM_016608739.1"/>
</dbReference>
<name>A0A1S3ZID7_TOBAC</name>
<sequence>MHTFYLPIGEATITLQDVEVMYGLPVDGHPVAMPHAMREQTGLQYLDILQRLTGLQPPEETALVGASRLQLTTVRQHLEALHPDITDDTPELHIHWYTRLLLLLMFGGVLFPNSSGNLVSLRFLHHLERLNDLPQYNWGVAVLGYLYMQMCRASMGTQRDVARLLPLLQFIWRPYNDELIAGLPDYCSVNQIMWSSSIPLMFLDIVEHHATERVLRQFGRPQLKKQLERALKLLHPVQKKQLKWRAELKISAPKVTSSSRGIGH</sequence>
<dbReference type="InterPro" id="IPR044824">
    <property type="entry name" value="MAIN-like"/>
</dbReference>
<dbReference type="STRING" id="4097.A0A1S3ZID7"/>
<dbReference type="PaxDb" id="4097-A0A1S3ZID7"/>
<dbReference type="GO" id="GO:0010073">
    <property type="term" value="P:meristem maintenance"/>
    <property type="evidence" value="ECO:0007669"/>
    <property type="project" value="InterPro"/>
</dbReference>
<dbReference type="Pfam" id="PF10536">
    <property type="entry name" value="PMD"/>
    <property type="match status" value="1"/>
</dbReference>
<dbReference type="KEGG" id="nta:107787205"/>
<dbReference type="OMA" id="QIMWSSS"/>
<organism evidence="2">
    <name type="scientific">Nicotiana tabacum</name>
    <name type="common">Common tobacco</name>
    <dbReference type="NCBI Taxonomy" id="4097"/>
    <lineage>
        <taxon>Eukaryota</taxon>
        <taxon>Viridiplantae</taxon>
        <taxon>Streptophyta</taxon>
        <taxon>Embryophyta</taxon>
        <taxon>Tracheophyta</taxon>
        <taxon>Spermatophyta</taxon>
        <taxon>Magnoliopsida</taxon>
        <taxon>eudicotyledons</taxon>
        <taxon>Gunneridae</taxon>
        <taxon>Pentapetalae</taxon>
        <taxon>asterids</taxon>
        <taxon>lamiids</taxon>
        <taxon>Solanales</taxon>
        <taxon>Solanaceae</taxon>
        <taxon>Nicotianoideae</taxon>
        <taxon>Nicotianeae</taxon>
        <taxon>Nicotiana</taxon>
    </lineage>
</organism>
<dbReference type="PANTHER" id="PTHR46033:SF8">
    <property type="entry name" value="PROTEIN MAINTENANCE OF MERISTEMS-LIKE"/>
    <property type="match status" value="1"/>
</dbReference>